<evidence type="ECO:0000256" key="6">
    <source>
        <dbReference type="ARBA" id="ARBA00022927"/>
    </source>
</evidence>
<dbReference type="GO" id="GO:0043328">
    <property type="term" value="P:protein transport to vacuole involved in ubiquitin-dependent protein catabolic process via the multivesicular body sorting pathway"/>
    <property type="evidence" value="ECO:0007669"/>
    <property type="project" value="UniProtKB-UniRule"/>
</dbReference>
<dbReference type="SMART" id="SM00547">
    <property type="entry name" value="ZnF_RBZ"/>
    <property type="match status" value="2"/>
</dbReference>
<dbReference type="Gene3D" id="2.30.29.30">
    <property type="entry name" value="Pleckstrin-homology domain (PH domain)/Phosphotyrosine-binding domain (PTB)"/>
    <property type="match status" value="2"/>
</dbReference>
<evidence type="ECO:0000313" key="10">
    <source>
        <dbReference type="EMBL" id="KAF7762025.1"/>
    </source>
</evidence>
<evidence type="ECO:0000256" key="8">
    <source>
        <dbReference type="SAM" id="MobiDB-lite"/>
    </source>
</evidence>
<evidence type="ECO:0000256" key="7">
    <source>
        <dbReference type="RuleBase" id="RU367095"/>
    </source>
</evidence>
<dbReference type="InterPro" id="IPR040608">
    <property type="entry name" value="Snf8/Vps36"/>
</dbReference>
<evidence type="ECO:0000256" key="3">
    <source>
        <dbReference type="ARBA" id="ARBA00022723"/>
    </source>
</evidence>
<evidence type="ECO:0000256" key="2">
    <source>
        <dbReference type="ARBA" id="ARBA00022448"/>
    </source>
</evidence>
<evidence type="ECO:0000256" key="5">
    <source>
        <dbReference type="ARBA" id="ARBA00022833"/>
    </source>
</evidence>
<dbReference type="InterPro" id="IPR036443">
    <property type="entry name" value="Znf_RanBP2_sf"/>
</dbReference>
<evidence type="ECO:0000313" key="11">
    <source>
        <dbReference type="Proteomes" id="UP000629468"/>
    </source>
</evidence>
<dbReference type="SUPFAM" id="SSF46785">
    <property type="entry name" value="Winged helix' DNA-binding domain"/>
    <property type="match status" value="1"/>
</dbReference>
<dbReference type="PANTHER" id="PTHR13128">
    <property type="entry name" value="VACUOLAR PROTEIN-SORTING-ASSOCIATED PROTEIN 36"/>
    <property type="match status" value="1"/>
</dbReference>
<dbReference type="GO" id="GO:0031902">
    <property type="term" value="C:late endosome membrane"/>
    <property type="evidence" value="ECO:0007669"/>
    <property type="project" value="UniProtKB-UniRule"/>
</dbReference>
<evidence type="ECO:0000256" key="1">
    <source>
        <dbReference type="ARBA" id="ARBA00009697"/>
    </source>
</evidence>
<keyword evidence="7" id="KW-0963">Cytoplasm</keyword>
<dbReference type="InterPro" id="IPR037855">
    <property type="entry name" value="Vps36"/>
</dbReference>
<comment type="function">
    <text evidence="7">Component of the ESCRT-II complex (endosomal sorting complex required for transport II), which is required for multivesicular body (MVB) formation and sorting of endosomal cargo proteins into MVBs.</text>
</comment>
<keyword evidence="4" id="KW-0863">Zinc-finger</keyword>
<keyword evidence="7" id="KW-0967">Endosome</keyword>
<organism evidence="10 11">
    <name type="scientific">Agaricus bisporus var. burnettii</name>
    <dbReference type="NCBI Taxonomy" id="192524"/>
    <lineage>
        <taxon>Eukaryota</taxon>
        <taxon>Fungi</taxon>
        <taxon>Dikarya</taxon>
        <taxon>Basidiomycota</taxon>
        <taxon>Agaricomycotina</taxon>
        <taxon>Agaricomycetes</taxon>
        <taxon>Agaricomycetidae</taxon>
        <taxon>Agaricales</taxon>
        <taxon>Agaricineae</taxon>
        <taxon>Agaricaceae</taxon>
        <taxon>Agaricus</taxon>
    </lineage>
</organism>
<dbReference type="PROSITE" id="PS51495">
    <property type="entry name" value="GLUE"/>
    <property type="match status" value="1"/>
</dbReference>
<accession>A0A8H7EXV2</accession>
<dbReference type="Gene3D" id="1.10.10.10">
    <property type="entry name" value="Winged helix-like DNA-binding domain superfamily/Winged helix DNA-binding domain"/>
    <property type="match status" value="2"/>
</dbReference>
<dbReference type="Pfam" id="PF04157">
    <property type="entry name" value="EAP30"/>
    <property type="match status" value="1"/>
</dbReference>
<sequence>MALQRYTLPVDGTIPVQALLYTDEQLYASQEGVGIYDGLQKSPPHQSGTIYTTSHRLFYIDAKDPENVSFSLDLAHVSRTEYYAGLFTSSPKVTLHLFSKAGSRSSASLAAPGTFANDTGERWECEVCGCKNWISAGHSPSSTQVCELCGVPRPSASTHSSSSPLSSTEPLSKSLPPTPRSSSPTTPDTLACPACTFLNHSSLRECEVCGTQLPAPASSSSSSRFAAKSAPATRPASPDTDDDDEGGSADGKKTMRVSFRKGGDKPFYAVLKRSLQGKAWESRVSHLYKTDHSVNSENENNSTVRGGITGILRNVETSAQGRDTDLKNALQDLEALMIKARDMVKLAGELNEKLTSATSTTAVDSNSNSGTTTPTSSTTHELPEEATFIRSSLAQLGLQMTDVPVTNDMIKDEDKWVNELAKELAGVLKGMMKDRGIIALDEVWGGWNRARGVALLPPTTLLLVLPHLPNYTSPQIHKRTFVKSGLSVLHAPRYTPQAFSDRLVSYLMSEGPKTTMEVAILEEITVALTKEMIDDAEMKGDVVRDDMESYFVGDSEVREGGGDGLGGVGVGEAAVKWWPNVFAGYLWDGEAFDD</sequence>
<dbReference type="Proteomes" id="UP000629468">
    <property type="component" value="Unassembled WGS sequence"/>
</dbReference>
<name>A0A8H7EXV2_AGABI</name>
<feature type="domain" description="GLUE N-terminal" evidence="9">
    <location>
        <begin position="10"/>
        <end position="287"/>
    </location>
</feature>
<comment type="subcellular location">
    <subcellularLocation>
        <location evidence="7">Cytoplasm</location>
    </subcellularLocation>
    <subcellularLocation>
        <location evidence="7">Endosome</location>
    </subcellularLocation>
</comment>
<keyword evidence="3" id="KW-0479">Metal-binding</keyword>
<feature type="region of interest" description="Disordered" evidence="8">
    <location>
        <begin position="157"/>
        <end position="187"/>
    </location>
</feature>
<dbReference type="SUPFAM" id="SSF90209">
    <property type="entry name" value="Ran binding protein zinc finger-like"/>
    <property type="match status" value="1"/>
</dbReference>
<dbReference type="AlphaFoldDB" id="A0A8H7EXV2"/>
<dbReference type="InterPro" id="IPR001876">
    <property type="entry name" value="Znf_RanBP2"/>
</dbReference>
<feature type="region of interest" description="Disordered" evidence="8">
    <location>
        <begin position="356"/>
        <end position="383"/>
    </location>
</feature>
<dbReference type="Gene3D" id="6.10.140.260">
    <property type="match status" value="1"/>
</dbReference>
<keyword evidence="5" id="KW-0862">Zinc</keyword>
<dbReference type="InterPro" id="IPR011993">
    <property type="entry name" value="PH-like_dom_sf"/>
</dbReference>
<protein>
    <recommendedName>
        <fullName evidence="7">Vacuolar protein-sorting-associated protein 36</fullName>
    </recommendedName>
    <alternativeName>
        <fullName evidence="7">ESCRT-II complex subunit VPS36</fullName>
    </alternativeName>
</protein>
<dbReference type="InterPro" id="IPR021648">
    <property type="entry name" value="GLUE_dom"/>
</dbReference>
<gene>
    <name evidence="10" type="ORF">Agabi119p4_10017</name>
</gene>
<dbReference type="PANTHER" id="PTHR13128:SF12">
    <property type="entry name" value="VACUOLAR PROTEIN-SORTING-ASSOCIATED PROTEIN 36"/>
    <property type="match status" value="1"/>
</dbReference>
<comment type="caution">
    <text evidence="10">The sequence shown here is derived from an EMBL/GenBank/DDBJ whole genome shotgun (WGS) entry which is preliminary data.</text>
</comment>
<dbReference type="InterPro" id="IPR036388">
    <property type="entry name" value="WH-like_DNA-bd_sf"/>
</dbReference>
<dbReference type="GO" id="GO:0000814">
    <property type="term" value="C:ESCRT II complex"/>
    <property type="evidence" value="ECO:0007669"/>
    <property type="project" value="UniProtKB-UniRule"/>
</dbReference>
<feature type="compositionally biased region" description="Low complexity" evidence="8">
    <location>
        <begin position="215"/>
        <end position="238"/>
    </location>
</feature>
<evidence type="ECO:0000256" key="4">
    <source>
        <dbReference type="ARBA" id="ARBA00022771"/>
    </source>
</evidence>
<dbReference type="InterPro" id="IPR036390">
    <property type="entry name" value="WH_DNA-bd_sf"/>
</dbReference>
<proteinExistence type="inferred from homology"/>
<dbReference type="SUPFAM" id="SSF50729">
    <property type="entry name" value="PH domain-like"/>
    <property type="match status" value="1"/>
</dbReference>
<evidence type="ECO:0000259" key="9">
    <source>
        <dbReference type="PROSITE" id="PS51495"/>
    </source>
</evidence>
<keyword evidence="2 7" id="KW-0813">Transport</keyword>
<comment type="subunit">
    <text evidence="7">Component of the endosomal sorting complex required for transport II (ESCRT-II).</text>
</comment>
<comment type="similarity">
    <text evidence="1 7">Belongs to the VPS36 family.</text>
</comment>
<dbReference type="EMBL" id="JABXXO010000013">
    <property type="protein sequence ID" value="KAF7762025.1"/>
    <property type="molecule type" value="Genomic_DNA"/>
</dbReference>
<feature type="compositionally biased region" description="Low complexity" evidence="8">
    <location>
        <begin position="365"/>
        <end position="379"/>
    </location>
</feature>
<feature type="region of interest" description="Disordered" evidence="8">
    <location>
        <begin position="215"/>
        <end position="254"/>
    </location>
</feature>
<dbReference type="GO" id="GO:0043130">
    <property type="term" value="F:ubiquitin binding"/>
    <property type="evidence" value="ECO:0007669"/>
    <property type="project" value="UniProtKB-UniRule"/>
</dbReference>
<dbReference type="GO" id="GO:0032266">
    <property type="term" value="F:phosphatidylinositol-3-phosphate binding"/>
    <property type="evidence" value="ECO:0007669"/>
    <property type="project" value="UniProtKB-UniRule"/>
</dbReference>
<dbReference type="GO" id="GO:0008270">
    <property type="term" value="F:zinc ion binding"/>
    <property type="evidence" value="ECO:0007669"/>
    <property type="project" value="UniProtKB-KW"/>
</dbReference>
<reference evidence="10 11" key="1">
    <citation type="journal article" name="Sci. Rep.">
        <title>Telomere-to-telomere assembled and centromere annotated genomes of the two main subspecies of the button mushroom Agaricus bisporus reveal especially polymorphic chromosome ends.</title>
        <authorList>
            <person name="Sonnenberg A.S.M."/>
            <person name="Sedaghat-Telgerd N."/>
            <person name="Lavrijssen B."/>
            <person name="Ohm R.A."/>
            <person name="Hendrickx P.M."/>
            <person name="Scholtmeijer K."/>
            <person name="Baars J.J.P."/>
            <person name="van Peer A."/>
        </authorList>
    </citation>
    <scope>NUCLEOTIDE SEQUENCE [LARGE SCALE GENOMIC DNA]</scope>
    <source>
        <strain evidence="10 11">H119_p4</strain>
    </source>
</reference>
<dbReference type="Pfam" id="PF11605">
    <property type="entry name" value="Vps36_ESCRT-II"/>
    <property type="match status" value="1"/>
</dbReference>
<keyword evidence="6 7" id="KW-0653">Protein transport</keyword>